<dbReference type="EMBL" id="HBER01058979">
    <property type="protein sequence ID" value="CAD8554173.1"/>
    <property type="molecule type" value="Transcribed_RNA"/>
</dbReference>
<proteinExistence type="predicted"/>
<evidence type="ECO:0000313" key="1">
    <source>
        <dbReference type="EMBL" id="CAD8554173.1"/>
    </source>
</evidence>
<accession>A0A7S0P689</accession>
<gene>
    <name evidence="1" type="ORF">CLEP1334_LOCUS29464</name>
</gene>
<dbReference type="AlphaFoldDB" id="A0A7S0P689"/>
<protein>
    <submittedName>
        <fullName evidence="1">Uncharacterized protein</fullName>
    </submittedName>
</protein>
<reference evidence="1" key="1">
    <citation type="submission" date="2021-01" db="EMBL/GenBank/DDBJ databases">
        <authorList>
            <person name="Corre E."/>
            <person name="Pelletier E."/>
            <person name="Niang G."/>
            <person name="Scheremetjew M."/>
            <person name="Finn R."/>
            <person name="Kale V."/>
            <person name="Holt S."/>
            <person name="Cochrane G."/>
            <person name="Meng A."/>
            <person name="Brown T."/>
            <person name="Cohen L."/>
        </authorList>
    </citation>
    <scope>NUCLEOTIDE SEQUENCE</scope>
    <source>
        <strain evidence="1">RCC1130</strain>
    </source>
</reference>
<name>A0A7S0P689_9EUKA</name>
<dbReference type="CDD" id="cd00076">
    <property type="entry name" value="HFD_SF"/>
    <property type="match status" value="1"/>
</dbReference>
<sequence>MLSKQALKALSPVGISEDTLSLLHAECERIAANLSTSAGSRCRQAHRPMQPSDLLSALCEWRQYSRFADCPIEWQSEAGERRFMLAGGTSEVHCPVAVHPCLLLPGPREPSQMVTVHDAFLTQDEGAVS</sequence>
<organism evidence="1">
    <name type="scientific">Calcidiscus leptoporus</name>
    <dbReference type="NCBI Taxonomy" id="127549"/>
    <lineage>
        <taxon>Eukaryota</taxon>
        <taxon>Haptista</taxon>
        <taxon>Haptophyta</taxon>
        <taxon>Prymnesiophyceae</taxon>
        <taxon>Coccolithales</taxon>
        <taxon>Calcidiscaceae</taxon>
        <taxon>Calcidiscus</taxon>
    </lineage>
</organism>